<evidence type="ECO:0000256" key="13">
    <source>
        <dbReference type="ARBA" id="ARBA00023286"/>
    </source>
</evidence>
<protein>
    <submittedName>
        <fullName evidence="25">Uncharacterized protein LOC113040491</fullName>
    </submittedName>
</protein>
<evidence type="ECO:0000256" key="10">
    <source>
        <dbReference type="ARBA" id="ARBA00023170"/>
    </source>
</evidence>
<keyword evidence="10" id="KW-0675">Receptor</keyword>
<gene>
    <name evidence="25" type="primary">LOC113040491</name>
</gene>
<comment type="catalytic activity">
    <reaction evidence="18">
        <text>Ca(2+)(in) = Ca(2+)(out)</text>
        <dbReference type="Rhea" id="RHEA:29671"/>
        <dbReference type="ChEBI" id="CHEBI:29108"/>
    </reaction>
</comment>
<dbReference type="PRINTS" id="PR00252">
    <property type="entry name" value="NRIONCHANNEL"/>
</dbReference>
<evidence type="ECO:0000256" key="7">
    <source>
        <dbReference type="ARBA" id="ARBA00023065"/>
    </source>
</evidence>
<dbReference type="FunFam" id="1.20.58.390:FF:000080">
    <property type="entry name" value="5-hydroxytryptamine (serotonin) receptor 3C, ionotropic"/>
    <property type="match status" value="1"/>
</dbReference>
<dbReference type="KEGG" id="caua:113040491"/>
<feature type="domain" description="Neurotransmitter-gated ion-channel ligand-binding" evidence="22">
    <location>
        <begin position="518"/>
        <end position="714"/>
    </location>
</feature>
<keyword evidence="4" id="KW-0732">Signal</keyword>
<feature type="domain" description="Neurotransmitter-gated ion-channel ligand-binding" evidence="22">
    <location>
        <begin position="63"/>
        <end position="258"/>
    </location>
</feature>
<dbReference type="FunFam" id="2.70.170.10:FF:000017">
    <property type="entry name" value="5-hydroxytryptamine receptor 3A"/>
    <property type="match status" value="2"/>
</dbReference>
<dbReference type="GO" id="GO:0045211">
    <property type="term" value="C:postsynaptic membrane"/>
    <property type="evidence" value="ECO:0007669"/>
    <property type="project" value="UniProtKB-SubCell"/>
</dbReference>
<name>A0A6P6J3B2_CARAU</name>
<dbReference type="SUPFAM" id="SSF63712">
    <property type="entry name" value="Nicotinic receptor ligand binding domain-like"/>
    <property type="match status" value="2"/>
</dbReference>
<evidence type="ECO:0000256" key="19">
    <source>
        <dbReference type="ARBA" id="ARBA00037540"/>
    </source>
</evidence>
<keyword evidence="11" id="KW-0325">Glycoprotein</keyword>
<dbReference type="GO" id="GO:0005230">
    <property type="term" value="F:extracellular ligand-gated monoatomic ion channel activity"/>
    <property type="evidence" value="ECO:0007669"/>
    <property type="project" value="InterPro"/>
</dbReference>
<dbReference type="OrthoDB" id="6097796at2759"/>
<feature type="transmembrane region" description="Helical" evidence="20">
    <location>
        <begin position="780"/>
        <end position="800"/>
    </location>
</feature>
<dbReference type="InterPro" id="IPR006201">
    <property type="entry name" value="Neur_channel"/>
</dbReference>
<evidence type="ECO:0000313" key="24">
    <source>
        <dbReference type="Proteomes" id="UP000515129"/>
    </source>
</evidence>
<evidence type="ECO:0000256" key="17">
    <source>
        <dbReference type="ARBA" id="ARBA00036239"/>
    </source>
</evidence>
<comment type="caution">
    <text evidence="20">Lacks conserved residue(s) required for the propagation of feature annotation.</text>
</comment>
<feature type="transmembrane region" description="Helical" evidence="20">
    <location>
        <begin position="751"/>
        <end position="768"/>
    </location>
</feature>
<evidence type="ECO:0000256" key="4">
    <source>
        <dbReference type="ARBA" id="ARBA00022729"/>
    </source>
</evidence>
<dbReference type="PROSITE" id="PS00236">
    <property type="entry name" value="NEUROTR_ION_CHANNEL"/>
    <property type="match status" value="2"/>
</dbReference>
<evidence type="ECO:0000256" key="8">
    <source>
        <dbReference type="ARBA" id="ARBA00023136"/>
    </source>
</evidence>
<keyword evidence="7 20" id="KW-0406">Ion transport</keyword>
<dbReference type="Proteomes" id="UP000515129">
    <property type="component" value="Chromosome 22"/>
</dbReference>
<proteinExistence type="inferred from homology"/>
<comment type="subcellular location">
    <subcellularLocation>
        <location evidence="15">Postsynaptic cell membrane</location>
        <topology evidence="15">Multi-pass membrane protein</topology>
    </subcellularLocation>
</comment>
<comment type="catalytic activity">
    <reaction evidence="16">
        <text>K(+)(in) = K(+)(out)</text>
        <dbReference type="Rhea" id="RHEA:29463"/>
        <dbReference type="ChEBI" id="CHEBI:29103"/>
    </reaction>
</comment>
<dbReference type="AlphaFoldDB" id="A0A6P6J3B2"/>
<evidence type="ECO:0000313" key="25">
    <source>
        <dbReference type="RefSeq" id="XP_026054601.1"/>
    </source>
</evidence>
<dbReference type="Pfam" id="PF02932">
    <property type="entry name" value="Neur_chan_memb"/>
    <property type="match status" value="2"/>
</dbReference>
<dbReference type="GO" id="GO:0004888">
    <property type="term" value="F:transmembrane signaling receptor activity"/>
    <property type="evidence" value="ECO:0007669"/>
    <property type="project" value="InterPro"/>
</dbReference>
<dbReference type="InterPro" id="IPR006202">
    <property type="entry name" value="Neur_chan_lig-bd"/>
</dbReference>
<dbReference type="Gene3D" id="2.70.170.10">
    <property type="entry name" value="Neurotransmitter-gated ion-channel ligand-binding domain"/>
    <property type="match status" value="2"/>
</dbReference>
<feature type="transmembrane region" description="Helical" evidence="20">
    <location>
        <begin position="452"/>
        <end position="476"/>
    </location>
</feature>
<keyword evidence="1 20" id="KW-0813">Transport</keyword>
<dbReference type="RefSeq" id="XP_026054601.1">
    <property type="nucleotide sequence ID" value="XM_026198816.1"/>
</dbReference>
<keyword evidence="8 20" id="KW-0472">Membrane</keyword>
<feature type="domain" description="Neurotransmitter-gated ion-channel transmembrane" evidence="23">
    <location>
        <begin position="722"/>
        <end position="915"/>
    </location>
</feature>
<feature type="region of interest" description="Disordered" evidence="21">
    <location>
        <begin position="377"/>
        <end position="401"/>
    </location>
</feature>
<evidence type="ECO:0000259" key="23">
    <source>
        <dbReference type="Pfam" id="PF02932"/>
    </source>
</evidence>
<evidence type="ECO:0000256" key="6">
    <source>
        <dbReference type="ARBA" id="ARBA00023018"/>
    </source>
</evidence>
<comment type="function">
    <text evidence="19">Forms serotonin (5-hydroxytryptamine/5-HT3)-activated cation-selective channel complexes, which when activated cause fast, depolarizing responses in neurons.</text>
</comment>
<evidence type="ECO:0000256" key="1">
    <source>
        <dbReference type="ARBA" id="ARBA00022448"/>
    </source>
</evidence>
<keyword evidence="5 20" id="KW-1133">Transmembrane helix</keyword>
<keyword evidence="2" id="KW-1003">Cell membrane</keyword>
<keyword evidence="14 20" id="KW-0407">Ion channel</keyword>
<keyword evidence="24" id="KW-1185">Reference proteome</keyword>
<evidence type="ECO:0000256" key="18">
    <source>
        <dbReference type="ARBA" id="ARBA00036634"/>
    </source>
</evidence>
<feature type="transmembrane region" description="Helical" evidence="20">
    <location>
        <begin position="718"/>
        <end position="739"/>
    </location>
</feature>
<evidence type="ECO:0000259" key="22">
    <source>
        <dbReference type="Pfam" id="PF02931"/>
    </source>
</evidence>
<organism evidence="24 25">
    <name type="scientific">Carassius auratus</name>
    <name type="common">Goldfish</name>
    <dbReference type="NCBI Taxonomy" id="7957"/>
    <lineage>
        <taxon>Eukaryota</taxon>
        <taxon>Metazoa</taxon>
        <taxon>Chordata</taxon>
        <taxon>Craniata</taxon>
        <taxon>Vertebrata</taxon>
        <taxon>Euteleostomi</taxon>
        <taxon>Actinopterygii</taxon>
        <taxon>Neopterygii</taxon>
        <taxon>Teleostei</taxon>
        <taxon>Ostariophysi</taxon>
        <taxon>Cypriniformes</taxon>
        <taxon>Cyprinidae</taxon>
        <taxon>Cyprininae</taxon>
        <taxon>Carassius</taxon>
    </lineage>
</organism>
<dbReference type="InterPro" id="IPR018000">
    <property type="entry name" value="Neurotransmitter_ion_chnl_CS"/>
</dbReference>
<feature type="domain" description="Neurotransmitter-gated ion-channel transmembrane" evidence="23">
    <location>
        <begin position="266"/>
        <end position="472"/>
    </location>
</feature>
<evidence type="ECO:0000256" key="12">
    <source>
        <dbReference type="ARBA" id="ARBA00023257"/>
    </source>
</evidence>
<dbReference type="InterPro" id="IPR036719">
    <property type="entry name" value="Neuro-gated_channel_TM_sf"/>
</dbReference>
<evidence type="ECO:0000256" key="5">
    <source>
        <dbReference type="ARBA" id="ARBA00022989"/>
    </source>
</evidence>
<dbReference type="Pfam" id="PF02931">
    <property type="entry name" value="Neur_chan_LBD"/>
    <property type="match status" value="2"/>
</dbReference>
<evidence type="ECO:0000256" key="14">
    <source>
        <dbReference type="ARBA" id="ARBA00023303"/>
    </source>
</evidence>
<evidence type="ECO:0000256" key="2">
    <source>
        <dbReference type="ARBA" id="ARBA00022475"/>
    </source>
</evidence>
<comment type="catalytic activity">
    <reaction evidence="17">
        <text>Na(+)(in) = Na(+)(out)</text>
        <dbReference type="Rhea" id="RHEA:34963"/>
        <dbReference type="ChEBI" id="CHEBI:29101"/>
    </reaction>
</comment>
<comment type="similarity">
    <text evidence="20">Belongs to the ligand-gated ion channel (TC 1.A.9) family.</text>
</comment>
<evidence type="ECO:0000256" key="3">
    <source>
        <dbReference type="ARBA" id="ARBA00022692"/>
    </source>
</evidence>
<dbReference type="SUPFAM" id="SSF90112">
    <property type="entry name" value="Neurotransmitter-gated ion-channel transmembrane pore"/>
    <property type="match status" value="2"/>
</dbReference>
<feature type="transmembrane region" description="Helical" evidence="20">
    <location>
        <begin position="295"/>
        <end position="312"/>
    </location>
</feature>
<keyword evidence="13" id="KW-1071">Ligand-gated ion channel</keyword>
<dbReference type="InterPro" id="IPR006029">
    <property type="entry name" value="Neurotrans-gated_channel_TM"/>
</dbReference>
<evidence type="ECO:0000256" key="16">
    <source>
        <dbReference type="ARBA" id="ARBA00034430"/>
    </source>
</evidence>
<evidence type="ECO:0000256" key="21">
    <source>
        <dbReference type="SAM" id="MobiDB-lite"/>
    </source>
</evidence>
<dbReference type="CDD" id="cd19063">
    <property type="entry name" value="LGIC_TM_5-HT3"/>
    <property type="match status" value="2"/>
</dbReference>
<keyword evidence="6" id="KW-0770">Synapse</keyword>
<evidence type="ECO:0000256" key="20">
    <source>
        <dbReference type="RuleBase" id="RU000687"/>
    </source>
</evidence>
<evidence type="ECO:0000256" key="15">
    <source>
        <dbReference type="ARBA" id="ARBA00034104"/>
    </source>
</evidence>
<keyword evidence="3 20" id="KW-0812">Transmembrane</keyword>
<evidence type="ECO:0000256" key="11">
    <source>
        <dbReference type="ARBA" id="ARBA00023180"/>
    </source>
</evidence>
<accession>A0A6P6J3B2</accession>
<dbReference type="InterPro" id="IPR038050">
    <property type="entry name" value="Neuro_actylchol_rec"/>
</dbReference>
<dbReference type="GeneID" id="113040491"/>
<keyword evidence="9" id="KW-1015">Disulfide bond</keyword>
<feature type="transmembrane region" description="Helical" evidence="20">
    <location>
        <begin position="324"/>
        <end position="346"/>
    </location>
</feature>
<dbReference type="Gene3D" id="1.20.58.390">
    <property type="entry name" value="Neurotransmitter-gated ion-channel transmembrane domain"/>
    <property type="match status" value="2"/>
</dbReference>
<sequence>MALVLFSRPQAAGYTAILLHFRFIICCLIMQSLMVKPAGTINCSEPTTDGLITALKENIFGKTEIRPVINLKTPTNISVNFILYGILDVDEKAQKLNTFLWVNLVWNIEGLSWDPVKCGTDQISIPRKQLWRPDIIINEFIDENKVPDTYYLYVDYTGKIMDDLPFHVISSCNLDIYTFPFDIQNCTFTFNSYQHTVLDVQLSFDKPVEQAFKDSLEAMTTKGEWELVDMLAEKPTISPQEMNISRDTLTYYIVLKRRATMYVVNLLIPSCFLITVDLFSFLLPPQDVDRSAFKMTLILGYTVFLLLMNDLLPVTGNTLPLINAFFSLCLLLMVASLLETIFITNIQCGSTHYGPLPPWAKALFLNYIAKLVHLSKKPSDQNSDPKEHRTDTKRCDPAVETSKGEAVHKTPALVELKKISHELLSINQQIDKHFKTDESAEEWMHLGQVIDRLLFCLYIVFLSVSFITILIFWLYWYKNDSSLINKSSLVMKPAWTINCSEPTTDALYSALKDSILDKSDVRPVLYPKTPTNISVSFTLYGILGVDEKAQIFDSFIWVYLFWNIEGLSWDPVECGTDRISLPRKKLWMPDLVINEFMDENRSPDTYYLYVKHTGEVMDDLPIHVISSCNMDIYTFPFDIQNCTFTFNSYKLTARDIRLLFVEPVEVTLQNSLSVMKTKGEWELVDMLAEKPEILSGDLNNTFDTLIYHVVLKRRATMYVVNLLIPSCFLIALDLFSFLLPPQNVDRSAFKMTLILGYTVFLLLMNDLLPVTGNTLPLINVFFSLCLALMVASLLETIFIINIQCGSTHYGPLPPWAKVLFLNYLAKLVFLSKKPSDQNCNPEELRLETKQCDPAVETPPSEAAYKTVPLLELKKISHELLSIRQQIDKHFKTDESAEEWMHLGQVIDRWLFSTKIISSLTLLQEKVMEEAPALLIVVEEAEAANVSIIVGIRHLE</sequence>
<reference evidence="25" key="1">
    <citation type="submission" date="2025-08" db="UniProtKB">
        <authorList>
            <consortium name="RefSeq"/>
        </authorList>
    </citation>
    <scope>IDENTIFICATION</scope>
    <source>
        <strain evidence="25">Wakin</strain>
        <tissue evidence="25">Muscle</tissue>
    </source>
</reference>
<evidence type="ECO:0000256" key="9">
    <source>
        <dbReference type="ARBA" id="ARBA00023157"/>
    </source>
</evidence>
<keyword evidence="12" id="KW-0628">Postsynaptic cell membrane</keyword>
<feature type="transmembrane region" description="Helical" evidence="20">
    <location>
        <begin position="262"/>
        <end position="283"/>
    </location>
</feature>
<dbReference type="InterPro" id="IPR049944">
    <property type="entry name" value="LGIC_TM_5-HT3"/>
</dbReference>
<dbReference type="PANTHER" id="PTHR18945">
    <property type="entry name" value="NEUROTRANSMITTER GATED ION CHANNEL"/>
    <property type="match status" value="1"/>
</dbReference>
<dbReference type="InterPro" id="IPR036734">
    <property type="entry name" value="Neur_chan_lig-bd_sf"/>
</dbReference>